<organism evidence="1 2">
    <name type="scientific">Amphibalanus amphitrite</name>
    <name type="common">Striped barnacle</name>
    <name type="synonym">Balanus amphitrite</name>
    <dbReference type="NCBI Taxonomy" id="1232801"/>
    <lineage>
        <taxon>Eukaryota</taxon>
        <taxon>Metazoa</taxon>
        <taxon>Ecdysozoa</taxon>
        <taxon>Arthropoda</taxon>
        <taxon>Crustacea</taxon>
        <taxon>Multicrustacea</taxon>
        <taxon>Cirripedia</taxon>
        <taxon>Thoracica</taxon>
        <taxon>Thoracicalcarea</taxon>
        <taxon>Balanomorpha</taxon>
        <taxon>Balanoidea</taxon>
        <taxon>Balanidae</taxon>
        <taxon>Amphibalaninae</taxon>
        <taxon>Amphibalanus</taxon>
    </lineage>
</organism>
<reference evidence="1 2" key="1">
    <citation type="submission" date="2019-07" db="EMBL/GenBank/DDBJ databases">
        <title>Draft genome assembly of a fouling barnacle, Amphibalanus amphitrite (Darwin, 1854): The first reference genome for Thecostraca.</title>
        <authorList>
            <person name="Kim W."/>
        </authorList>
    </citation>
    <scope>NUCLEOTIDE SEQUENCE [LARGE SCALE GENOMIC DNA]</scope>
    <source>
        <strain evidence="1">SNU_AA5</strain>
        <tissue evidence="1">Soma without cirri and trophi</tissue>
    </source>
</reference>
<dbReference type="AlphaFoldDB" id="A0A6A4WF57"/>
<protein>
    <submittedName>
        <fullName evidence="1">Uncharacterized protein</fullName>
    </submittedName>
</protein>
<name>A0A6A4WF57_AMPAM</name>
<proteinExistence type="predicted"/>
<gene>
    <name evidence="1" type="ORF">FJT64_002669</name>
</gene>
<evidence type="ECO:0000313" key="2">
    <source>
        <dbReference type="Proteomes" id="UP000440578"/>
    </source>
</evidence>
<evidence type="ECO:0000313" key="1">
    <source>
        <dbReference type="EMBL" id="KAF0304623.1"/>
    </source>
</evidence>
<keyword evidence="2" id="KW-1185">Reference proteome</keyword>
<sequence>MHYAVSESEARPRSLLARRAQLSFLRPQMHLAFLPPPSAVVGRSDFFLLAALGFLAPLSSTVLELSLICSTSPVLETLPTCCTFEEELDSMTLELTFCDSLICEDCCSWEDMEDLLLAAAEKT</sequence>
<accession>A0A6A4WF57</accession>
<comment type="caution">
    <text evidence="1">The sequence shown here is derived from an EMBL/GenBank/DDBJ whole genome shotgun (WGS) entry which is preliminary data.</text>
</comment>
<dbReference type="EMBL" id="VIIS01000825">
    <property type="protein sequence ID" value="KAF0304623.1"/>
    <property type="molecule type" value="Genomic_DNA"/>
</dbReference>
<dbReference type="Proteomes" id="UP000440578">
    <property type="component" value="Unassembled WGS sequence"/>
</dbReference>